<evidence type="ECO:0000256" key="5">
    <source>
        <dbReference type="ARBA" id="ARBA00023012"/>
    </source>
</evidence>
<dbReference type="Gene3D" id="3.30.565.10">
    <property type="entry name" value="Histidine kinase-like ATPase, C-terminal domain"/>
    <property type="match status" value="1"/>
</dbReference>
<dbReference type="CDD" id="cd16917">
    <property type="entry name" value="HATPase_UhpB-NarQ-NarX-like"/>
    <property type="match status" value="1"/>
</dbReference>
<evidence type="ECO:0000313" key="7">
    <source>
        <dbReference type="Proteomes" id="UP000620075"/>
    </source>
</evidence>
<evidence type="ECO:0000256" key="4">
    <source>
        <dbReference type="ARBA" id="ARBA00022777"/>
    </source>
</evidence>
<evidence type="ECO:0000256" key="2">
    <source>
        <dbReference type="ARBA" id="ARBA00012438"/>
    </source>
</evidence>
<dbReference type="PANTHER" id="PTHR24421">
    <property type="entry name" value="NITRATE/NITRITE SENSOR PROTEIN NARX-RELATED"/>
    <property type="match status" value="1"/>
</dbReference>
<evidence type="ECO:0000256" key="1">
    <source>
        <dbReference type="ARBA" id="ARBA00000085"/>
    </source>
</evidence>
<dbReference type="EC" id="2.7.13.3" evidence="2"/>
<evidence type="ECO:0000313" key="6">
    <source>
        <dbReference type="EMBL" id="MBJ7603687.1"/>
    </source>
</evidence>
<protein>
    <recommendedName>
        <fullName evidence="2">histidine kinase</fullName>
        <ecNumber evidence="2">2.7.13.3</ecNumber>
    </recommendedName>
</protein>
<dbReference type="RefSeq" id="WP_338180106.1">
    <property type="nucleotide sequence ID" value="NZ_JAEKNQ010000040.1"/>
</dbReference>
<dbReference type="AlphaFoldDB" id="A0A934KAQ1"/>
<dbReference type="EMBL" id="JAEKNQ010000040">
    <property type="protein sequence ID" value="MBJ7603687.1"/>
    <property type="molecule type" value="Genomic_DNA"/>
</dbReference>
<dbReference type="SUPFAM" id="SSF55874">
    <property type="entry name" value="ATPase domain of HSP90 chaperone/DNA topoisomerase II/histidine kinase"/>
    <property type="match status" value="1"/>
</dbReference>
<accession>A0A934KAQ1</accession>
<sequence length="225" mass="25140">MTLDTLADDGKARLADAQATELRIKQDVARELQDRVAQPIAAMLVEMENFNLLDFERERMLGDVTLYQDAIRDVLGNIREILYELRGQKDLGRDFPAWVGRMLDRFQAQTGILTRFTVSATWPSRLAIMASINLYRMLEEALNNVRRHSGTKLVEVFLEIAEGDLAVVSVVDDGQGLQSGLADDIGLGRLGMRERALLLGGELTIKPVSPHRTELAALIPKEKLI</sequence>
<keyword evidence="5" id="KW-0902">Two-component regulatory system</keyword>
<comment type="caution">
    <text evidence="6">The sequence shown here is derived from an EMBL/GenBank/DDBJ whole genome shotgun (WGS) entry which is preliminary data.</text>
</comment>
<dbReference type="InterPro" id="IPR050482">
    <property type="entry name" value="Sensor_HK_TwoCompSys"/>
</dbReference>
<evidence type="ECO:0000256" key="3">
    <source>
        <dbReference type="ARBA" id="ARBA00022679"/>
    </source>
</evidence>
<gene>
    <name evidence="6" type="ORF">JF888_10925</name>
</gene>
<name>A0A934KAQ1_9BACT</name>
<keyword evidence="4" id="KW-0418">Kinase</keyword>
<dbReference type="InterPro" id="IPR036890">
    <property type="entry name" value="HATPase_C_sf"/>
</dbReference>
<dbReference type="PANTHER" id="PTHR24421:SF10">
    <property type="entry name" value="NITRATE_NITRITE SENSOR PROTEIN NARQ"/>
    <property type="match status" value="1"/>
</dbReference>
<dbReference type="Proteomes" id="UP000620075">
    <property type="component" value="Unassembled WGS sequence"/>
</dbReference>
<comment type="catalytic activity">
    <reaction evidence="1">
        <text>ATP + protein L-histidine = ADP + protein N-phospho-L-histidine.</text>
        <dbReference type="EC" id="2.7.13.3"/>
    </reaction>
</comment>
<dbReference type="GO" id="GO:0000160">
    <property type="term" value="P:phosphorelay signal transduction system"/>
    <property type="evidence" value="ECO:0007669"/>
    <property type="project" value="UniProtKB-KW"/>
</dbReference>
<organism evidence="6 7">
    <name type="scientific">Candidatus Dormiibacter inghamiae</name>
    <dbReference type="NCBI Taxonomy" id="3127013"/>
    <lineage>
        <taxon>Bacteria</taxon>
        <taxon>Bacillati</taxon>
        <taxon>Candidatus Dormiibacterota</taxon>
        <taxon>Candidatus Dormibacteria</taxon>
        <taxon>Candidatus Dormibacterales</taxon>
        <taxon>Candidatus Dormibacteraceae</taxon>
        <taxon>Candidatus Dormiibacter</taxon>
    </lineage>
</organism>
<reference evidence="6 7" key="1">
    <citation type="submission" date="2020-10" db="EMBL/GenBank/DDBJ databases">
        <title>Ca. Dormibacterota MAGs.</title>
        <authorList>
            <person name="Montgomery K."/>
        </authorList>
    </citation>
    <scope>NUCLEOTIDE SEQUENCE [LARGE SCALE GENOMIC DNA]</scope>
    <source>
        <strain evidence="6">SC8811_S16_3</strain>
    </source>
</reference>
<keyword evidence="3" id="KW-0808">Transferase</keyword>
<proteinExistence type="predicted"/>
<dbReference type="GO" id="GO:0004673">
    <property type="term" value="F:protein histidine kinase activity"/>
    <property type="evidence" value="ECO:0007669"/>
    <property type="project" value="UniProtKB-EC"/>
</dbReference>